<dbReference type="GO" id="GO:0006289">
    <property type="term" value="P:nucleotide-excision repair"/>
    <property type="evidence" value="ECO:0007669"/>
    <property type="project" value="UniProtKB-UniRule"/>
</dbReference>
<dbReference type="InterPro" id="IPR050066">
    <property type="entry name" value="UvrABC_protein_C"/>
</dbReference>
<keyword evidence="1 7" id="KW-0963">Cytoplasm</keyword>
<dbReference type="AlphaFoldDB" id="A0A024LRS6"/>
<keyword evidence="3 7" id="KW-0228">DNA excision</keyword>
<evidence type="ECO:0000256" key="6">
    <source>
        <dbReference type="ARBA" id="ARBA00023236"/>
    </source>
</evidence>
<name>A0A024LRS6_9HYPH</name>
<dbReference type="PANTHER" id="PTHR30562">
    <property type="entry name" value="UVRC/OXIDOREDUCTASE"/>
    <property type="match status" value="1"/>
</dbReference>
<dbReference type="InterPro" id="IPR047296">
    <property type="entry name" value="GIY-YIG_UvrC_Cho"/>
</dbReference>
<dbReference type="SUPFAM" id="SSF47781">
    <property type="entry name" value="RuvA domain 2-like"/>
    <property type="match status" value="1"/>
</dbReference>
<accession>A0A024LRS6</accession>
<keyword evidence="4 7" id="KW-0267">Excision nuclease</keyword>
<dbReference type="SMART" id="SM00465">
    <property type="entry name" value="GIYc"/>
    <property type="match status" value="1"/>
</dbReference>
<dbReference type="InterPro" id="IPR001943">
    <property type="entry name" value="UVR_dom"/>
</dbReference>
<dbReference type="GO" id="GO:0009432">
    <property type="term" value="P:SOS response"/>
    <property type="evidence" value="ECO:0007669"/>
    <property type="project" value="UniProtKB-UniRule"/>
</dbReference>
<evidence type="ECO:0000256" key="2">
    <source>
        <dbReference type="ARBA" id="ARBA00022763"/>
    </source>
</evidence>
<dbReference type="InterPro" id="IPR004791">
    <property type="entry name" value="UvrC"/>
</dbReference>
<dbReference type="GO" id="GO:0003677">
    <property type="term" value="F:DNA binding"/>
    <property type="evidence" value="ECO:0007669"/>
    <property type="project" value="UniProtKB-UniRule"/>
</dbReference>
<dbReference type="EMBL" id="HG977196">
    <property type="protein sequence ID" value="CDP79928.1"/>
    <property type="molecule type" value="Genomic_DNA"/>
</dbReference>
<dbReference type="Pfam" id="PF22920">
    <property type="entry name" value="UvrC_RNaseH"/>
    <property type="match status" value="1"/>
</dbReference>
<evidence type="ECO:0000313" key="11">
    <source>
        <dbReference type="EMBL" id="CDP79928.1"/>
    </source>
</evidence>
<feature type="domain" description="UVR" evidence="8">
    <location>
        <begin position="240"/>
        <end position="275"/>
    </location>
</feature>
<proteinExistence type="inferred from homology"/>
<dbReference type="Gene3D" id="1.10.150.20">
    <property type="entry name" value="5' to 3' exonuclease, C-terminal subdomain"/>
    <property type="match status" value="1"/>
</dbReference>
<comment type="similarity">
    <text evidence="7">Belongs to the UvrC family.</text>
</comment>
<dbReference type="PROSITE" id="PS50151">
    <property type="entry name" value="UVR"/>
    <property type="match status" value="1"/>
</dbReference>
<evidence type="ECO:0000259" key="10">
    <source>
        <dbReference type="PROSITE" id="PS50165"/>
    </source>
</evidence>
<dbReference type="SUPFAM" id="SSF46600">
    <property type="entry name" value="C-terminal UvrC-binding domain of UvrB"/>
    <property type="match status" value="1"/>
</dbReference>
<dbReference type="PANTHER" id="PTHR30562:SF1">
    <property type="entry name" value="UVRABC SYSTEM PROTEIN C"/>
    <property type="match status" value="1"/>
</dbReference>
<keyword evidence="6 7" id="KW-0742">SOS response</keyword>
<dbReference type="Pfam" id="PF08459">
    <property type="entry name" value="UvrC_RNaseH_dom"/>
    <property type="match status" value="1"/>
</dbReference>
<dbReference type="CDD" id="cd10434">
    <property type="entry name" value="GIY-YIG_UvrC_Cho"/>
    <property type="match status" value="1"/>
</dbReference>
<dbReference type="NCBIfam" id="NF001824">
    <property type="entry name" value="PRK00558.1-5"/>
    <property type="match status" value="1"/>
</dbReference>
<dbReference type="Gene3D" id="3.40.1440.10">
    <property type="entry name" value="GIY-YIG endonuclease"/>
    <property type="match status" value="1"/>
</dbReference>
<reference evidence="11" key="1">
    <citation type="submission" date="2013-11" db="EMBL/GenBank/DDBJ databases">
        <authorList>
            <person name="GENOMES U."/>
        </authorList>
    </citation>
    <scope>NUCLEOTIDE SEQUENCE</scope>
    <source>
        <strain evidence="11">MVT06</strain>
    </source>
</reference>
<comment type="subunit">
    <text evidence="7">Interacts with UvrB in an incision complex.</text>
</comment>
<dbReference type="NCBIfam" id="TIGR00194">
    <property type="entry name" value="uvrC"/>
    <property type="match status" value="1"/>
</dbReference>
<dbReference type="PROSITE" id="PS50165">
    <property type="entry name" value="UVRC"/>
    <property type="match status" value="1"/>
</dbReference>
<keyword evidence="5 7" id="KW-0234">DNA repair</keyword>
<dbReference type="GO" id="GO:0009381">
    <property type="term" value="F:excinuclease ABC activity"/>
    <property type="evidence" value="ECO:0007669"/>
    <property type="project" value="UniProtKB-UniRule"/>
</dbReference>
<dbReference type="InterPro" id="IPR035901">
    <property type="entry name" value="GIY-YIG_endonuc_sf"/>
</dbReference>
<comment type="subcellular location">
    <subcellularLocation>
        <location evidence="7">Cytoplasm</location>
    </subcellularLocation>
</comment>
<evidence type="ECO:0000256" key="7">
    <source>
        <dbReference type="HAMAP-Rule" id="MF_00203"/>
    </source>
</evidence>
<dbReference type="InterPro" id="IPR000305">
    <property type="entry name" value="GIY-YIG_endonuc"/>
</dbReference>
<dbReference type="InterPro" id="IPR036876">
    <property type="entry name" value="UVR_dom_sf"/>
</dbReference>
<feature type="domain" description="UvrC family homology region profile" evidence="10">
    <location>
        <begin position="291"/>
        <end position="533"/>
    </location>
</feature>
<evidence type="ECO:0000259" key="8">
    <source>
        <dbReference type="PROSITE" id="PS50151"/>
    </source>
</evidence>
<dbReference type="PROSITE" id="PS50164">
    <property type="entry name" value="GIY_YIG"/>
    <property type="match status" value="1"/>
</dbReference>
<dbReference type="Gene3D" id="3.30.420.340">
    <property type="entry name" value="UvrC, RNAse H endonuclease domain"/>
    <property type="match status" value="1"/>
</dbReference>
<comment type="function">
    <text evidence="7">The UvrABC repair system catalyzes the recognition and processing of DNA lesions. UvrC both incises the 5' and 3' sides of the lesion. The N-terminal half is responsible for the 3' incision and the C-terminal half is responsible for the 5' incision.</text>
</comment>
<keyword evidence="2 7" id="KW-0227">DNA damage</keyword>
<dbReference type="SUPFAM" id="SSF82771">
    <property type="entry name" value="GIY-YIG endonuclease"/>
    <property type="match status" value="1"/>
</dbReference>
<protein>
    <recommendedName>
        <fullName evidence="7">UvrABC system protein C</fullName>
        <shortName evidence="7">Protein UvrC</shortName>
    </recommendedName>
    <alternativeName>
        <fullName evidence="7">Excinuclease ABC subunit C</fullName>
    </alternativeName>
</protein>
<evidence type="ECO:0000256" key="4">
    <source>
        <dbReference type="ARBA" id="ARBA00022881"/>
    </source>
</evidence>
<dbReference type="GO" id="GO:0005737">
    <property type="term" value="C:cytoplasm"/>
    <property type="evidence" value="ECO:0007669"/>
    <property type="project" value="UniProtKB-SubCell"/>
</dbReference>
<dbReference type="Pfam" id="PF02151">
    <property type="entry name" value="UVR"/>
    <property type="match status" value="1"/>
</dbReference>
<dbReference type="Pfam" id="PF01541">
    <property type="entry name" value="GIY-YIG"/>
    <property type="match status" value="1"/>
</dbReference>
<evidence type="ECO:0000256" key="3">
    <source>
        <dbReference type="ARBA" id="ARBA00022769"/>
    </source>
</evidence>
<reference evidence="11" key="2">
    <citation type="submission" date="2014-05" db="EMBL/GenBank/DDBJ databases">
        <title>Genome sequencing of Bartonella spp. isolated from human blood.</title>
        <authorList>
            <person name="Raoult D."/>
        </authorList>
    </citation>
    <scope>NUCLEOTIDE SEQUENCE</scope>
    <source>
        <strain evidence="11">MVT06</strain>
    </source>
</reference>
<evidence type="ECO:0000256" key="1">
    <source>
        <dbReference type="ARBA" id="ARBA00022490"/>
    </source>
</evidence>
<dbReference type="Pfam" id="PF14520">
    <property type="entry name" value="HHH_5"/>
    <property type="match status" value="1"/>
</dbReference>
<dbReference type="Gene3D" id="4.10.860.10">
    <property type="entry name" value="UVR domain"/>
    <property type="match status" value="1"/>
</dbReference>
<dbReference type="HAMAP" id="MF_00203">
    <property type="entry name" value="UvrC"/>
    <property type="match status" value="1"/>
</dbReference>
<organism evidence="11">
    <name type="scientific">Bartonella schoenbuchensis</name>
    <dbReference type="NCBI Taxonomy" id="165694"/>
    <lineage>
        <taxon>Bacteria</taxon>
        <taxon>Pseudomonadati</taxon>
        <taxon>Pseudomonadota</taxon>
        <taxon>Alphaproteobacteria</taxon>
        <taxon>Hyphomicrobiales</taxon>
        <taxon>Bartonellaceae</taxon>
        <taxon>Bartonella</taxon>
    </lineage>
</organism>
<dbReference type="FunFam" id="3.30.420.340:FF:000001">
    <property type="entry name" value="UvrABC system protein C"/>
    <property type="match status" value="1"/>
</dbReference>
<dbReference type="InterPro" id="IPR003583">
    <property type="entry name" value="Hlx-hairpin-Hlx_DNA-bd_motif"/>
</dbReference>
<sequence length="661" mass="75196">MTLKNDTSCLPNKEKKLSFLSNIIWDNAHQRNDNHKLKGTALIQEFVKHLPHKPGVYRMFNENGDVLYVGKARNLKKRVSSYTREQGHNNRIIRMISATYHMEFVVTHTETEALLLEANLIKRLHPRFNVLLRDDKSFPYIIITDDHRAPALYKHRGARTRKAHYFGPFASSGAVAQTINALQRAFLLRTCADSVFNNRTRPCLLYQIKRCSAPCTHEINDSDYIKLVQKAKAFLSGKSQSVKKDMAQAMHKASENLDFEQAIAYRDRLSALSHIQSHQGINPQTVKEADVFAIAQQGGMTCIQVFFFRMGQNWGNRAYFPKADSSFSNAEILMSFITQFYDDKPIPKLILLSEKIEEEALLTEALNLKANHKISLSLPQKGERKSLVNHAYTNAYEALGRKLAETATHIKLLQGVAETFQLPHTPRRIEIYDNSHIMGTNAVGAMVVFDQTGFIKNQYRKFNIRSTDITPGDDFGMMKEVIERRFSRLIKEHGLPNRNKDTKNDSDNSFPIWPDLILIDGGEGQINVVRTLLSQLGLDDFVTAIGIAKGANRNAGRERFFIKGKPPFTLPSHDPILYFLQRLRDEAHRFAIETHRAKRKKETFKNLLDEIENIGPTRKSALLNHFGSTKAIANASVEDLNKVAGISTAMAQKIHNHFNEK</sequence>
<dbReference type="FunFam" id="3.40.1440.10:FF:000001">
    <property type="entry name" value="UvrABC system protein C"/>
    <property type="match status" value="1"/>
</dbReference>
<dbReference type="InterPro" id="IPR038476">
    <property type="entry name" value="UvrC_RNase_H_dom_sf"/>
</dbReference>
<dbReference type="SMART" id="SM00278">
    <property type="entry name" value="HhH1"/>
    <property type="match status" value="2"/>
</dbReference>
<dbReference type="GO" id="GO:0009380">
    <property type="term" value="C:excinuclease repair complex"/>
    <property type="evidence" value="ECO:0007669"/>
    <property type="project" value="InterPro"/>
</dbReference>
<evidence type="ECO:0000259" key="9">
    <source>
        <dbReference type="PROSITE" id="PS50164"/>
    </source>
</evidence>
<feature type="domain" description="GIY-YIG" evidence="9">
    <location>
        <begin position="52"/>
        <end position="130"/>
    </location>
</feature>
<gene>
    <name evidence="7 11" type="primary">uvrC</name>
    <name evidence="11" type="ORF">BN1046_00833</name>
</gene>
<dbReference type="InterPro" id="IPR010994">
    <property type="entry name" value="RuvA_2-like"/>
</dbReference>
<evidence type="ECO:0000256" key="5">
    <source>
        <dbReference type="ARBA" id="ARBA00023204"/>
    </source>
</evidence>
<dbReference type="InterPro" id="IPR001162">
    <property type="entry name" value="UvrC_RNase_H_dom"/>
</dbReference>